<dbReference type="InterPro" id="IPR050701">
    <property type="entry name" value="Histone_Mod_Regulator"/>
</dbReference>
<reference evidence="8 9" key="1">
    <citation type="submission" date="2018-04" db="EMBL/GenBank/DDBJ databases">
        <authorList>
            <person name="Vogel A."/>
        </authorList>
    </citation>
    <scope>NUCLEOTIDE SEQUENCE [LARGE SCALE GENOMIC DNA]</scope>
</reference>
<feature type="compositionally biased region" description="Basic and acidic residues" evidence="5">
    <location>
        <begin position="928"/>
        <end position="938"/>
    </location>
</feature>
<dbReference type="Proteomes" id="UP000595140">
    <property type="component" value="Unassembled WGS sequence"/>
</dbReference>
<name>A0A484L0K0_9ASTE</name>
<dbReference type="InterPro" id="IPR019786">
    <property type="entry name" value="Zinc_finger_PHD-type_CS"/>
</dbReference>
<keyword evidence="2 4" id="KW-0863">Zinc-finger</keyword>
<dbReference type="Pfam" id="PF13832">
    <property type="entry name" value="zf-HC5HC2H_2"/>
    <property type="match status" value="2"/>
</dbReference>
<dbReference type="CDD" id="cd15571">
    <property type="entry name" value="ePHD"/>
    <property type="match status" value="1"/>
</dbReference>
<dbReference type="InterPro" id="IPR019787">
    <property type="entry name" value="Znf_PHD-finger"/>
</dbReference>
<feature type="domain" description="PHD-type" evidence="6">
    <location>
        <begin position="985"/>
        <end position="1034"/>
    </location>
</feature>
<feature type="compositionally biased region" description="Polar residues" evidence="5">
    <location>
        <begin position="1239"/>
        <end position="1250"/>
    </location>
</feature>
<feature type="compositionally biased region" description="Basic and acidic residues" evidence="5">
    <location>
        <begin position="142"/>
        <end position="151"/>
    </location>
</feature>
<dbReference type="PANTHER" id="PTHR13793">
    <property type="entry name" value="PHD FINGER PROTEINS"/>
    <property type="match status" value="1"/>
</dbReference>
<feature type="domain" description="PHD-type" evidence="7">
    <location>
        <begin position="1056"/>
        <end position="1165"/>
    </location>
</feature>
<evidence type="ECO:0000256" key="3">
    <source>
        <dbReference type="ARBA" id="ARBA00022833"/>
    </source>
</evidence>
<dbReference type="PROSITE" id="PS51805">
    <property type="entry name" value="EPHD"/>
    <property type="match status" value="2"/>
</dbReference>
<feature type="region of interest" description="Disordered" evidence="5">
    <location>
        <begin position="1239"/>
        <end position="1263"/>
    </location>
</feature>
<feature type="region of interest" description="Disordered" evidence="5">
    <location>
        <begin position="51"/>
        <end position="78"/>
    </location>
</feature>
<evidence type="ECO:0000256" key="5">
    <source>
        <dbReference type="SAM" id="MobiDB-lite"/>
    </source>
</evidence>
<feature type="region of interest" description="Disordered" evidence="5">
    <location>
        <begin position="134"/>
        <end position="168"/>
    </location>
</feature>
<organism evidence="8 9">
    <name type="scientific">Cuscuta campestris</name>
    <dbReference type="NCBI Taxonomy" id="132261"/>
    <lineage>
        <taxon>Eukaryota</taxon>
        <taxon>Viridiplantae</taxon>
        <taxon>Streptophyta</taxon>
        <taxon>Embryophyta</taxon>
        <taxon>Tracheophyta</taxon>
        <taxon>Spermatophyta</taxon>
        <taxon>Magnoliopsida</taxon>
        <taxon>eudicotyledons</taxon>
        <taxon>Gunneridae</taxon>
        <taxon>Pentapetalae</taxon>
        <taxon>asterids</taxon>
        <taxon>lamiids</taxon>
        <taxon>Solanales</taxon>
        <taxon>Convolvulaceae</taxon>
        <taxon>Cuscuteae</taxon>
        <taxon>Cuscuta</taxon>
        <taxon>Cuscuta subgen. Grammica</taxon>
        <taxon>Cuscuta sect. Cleistogrammica</taxon>
    </lineage>
</organism>
<keyword evidence="1" id="KW-0479">Metal-binding</keyword>
<feature type="compositionally biased region" description="Polar residues" evidence="5">
    <location>
        <begin position="454"/>
        <end position="463"/>
    </location>
</feature>
<sequence>MKPPLPSEAGMDYYTQACKALCKRSPFDLEDPQPSTAPPTLPRGLAQLLWKHSDSRKRQKKSHLGSETKSSRQKKARGSGFWAEMEDYLRELTVNDVERLCQLPSFQPSKNEKFFSIPSFNKVGNVDASVAIPNPVASNSEVSDKKDHVPEENEEQLMDGGSAGTAESPKPIIKLEKVRLPFSSIEWLLGSRTKIYLTTERPNKKRKLLGGEAGLEKLLVAQPVEGSTSLCHYCSGGDMGDTLNRLIVCGSCRMAVHQRCYGVQDDVDGSWICSWCKQKNQILSSEKQCLLCPKKGGALKPSRIGGQGCQEHFAAEFAHLFCCQWIPEVYVEDTRTMEPVVNIDGIKETRRKLICYLCKVKYGACVRCSNGACRTSFHPICAREARHRMEIWGKLGCEDVELRAFCSKHSDVHTNGKFEQNGDKSVRLPGVSCSNDTTQMTVSTTNKPKKLKLTQRNGDNGTSEIKDTDLDQEKLNSDAPHEERMLSSVSNFKCRTGHGDTVPHICKDLSDVGINEDGNATDPSIVTIRLKKLIDRGKVDVDYLASEMGVSSDSLASMLNDDCIVSDLHCKVAKWLRTRSTTGNVPKTLRLKIKPTSATKTGIGFPDNTDSAKVTEPVTSATIPFKTVAPHRRTKNNIVTVKDVKRCDEVKTHQLGDLDSSLTRDPLCSNIPKIAFVCASSDTPANKPHKDEVVQSTALVNGHSYEGTTMNQSAVLNVDARMSRSISLNSVADAMNLEKCALYIHPLIVQKLNDLGEAISSESATHEFDGSGQGGLFRSEASFSSGICCNDENRLSISGDMAYKYNGTSLEHFAKSGNMGLSKMSPMDEVEGEIVFYQHKLLADAAEKKSFTDTLIGKVARSLQAEMDAARKQEWDTVLVTKYLYELREAKKQGRKERRHKEAQAVLAAATAAAAASSRMSSLRKDNLEESMHQEDTSKFTTSNHMSQQNPHPKDSLSRSSCVQVSSERISESLQPGSDFSKDHPRTCDVCGRPETILNSILVCSGCKVSVHLDCYCSVRKSAGSWHCELCDDRSSRGGLGTPAADLGEKEKPYFLAECGLCGGTTGAFRKSTDGQWVHALCVEWVLGSKVRMGQVDSIDGMALGHKGNDVCLICQRKHGVCIKCSHGHCRSTFHPYCARSAGLFMTVKTVGGKLLHKAYCARHSMDQRLKAETQKLGSDELQRLRHIRVDLEKIRLLCERIIKREKLKREMVFCSHEVLASRRETVALSALSRHSFSQSSDSATTTSMRGYTDGCRSGSETVQRSDDITVDSAIAGKRRGKFPVWMDKDQKTDDSPTSPIFLTHKQTERITSAGKQIPLRHISARNPLEDEDKRLSYRKHVESFQKEMVMTSDQASMKNQRLPKGYVYVPLQRLSKDAVPDTCPQEPPPHGT</sequence>
<evidence type="ECO:0000256" key="4">
    <source>
        <dbReference type="PROSITE-ProRule" id="PRU00146"/>
    </source>
</evidence>
<evidence type="ECO:0000256" key="2">
    <source>
        <dbReference type="ARBA" id="ARBA00022771"/>
    </source>
</evidence>
<feature type="compositionally biased region" description="Polar residues" evidence="5">
    <location>
        <begin position="434"/>
        <end position="446"/>
    </location>
</feature>
<keyword evidence="3" id="KW-0862">Zinc</keyword>
<gene>
    <name evidence="8" type="ORF">CCAM_LOCUS11302</name>
</gene>
<accession>A0A484L0K0</accession>
<evidence type="ECO:0000256" key="1">
    <source>
        <dbReference type="ARBA" id="ARBA00022723"/>
    </source>
</evidence>
<keyword evidence="9" id="KW-1185">Reference proteome</keyword>
<dbReference type="InterPro" id="IPR034732">
    <property type="entry name" value="EPHD"/>
</dbReference>
<evidence type="ECO:0008006" key="10">
    <source>
        <dbReference type="Google" id="ProtNLM"/>
    </source>
</evidence>
<protein>
    <recommendedName>
        <fullName evidence="10">PHD-type domain-containing protein</fullName>
    </recommendedName>
</protein>
<dbReference type="Gene3D" id="3.30.40.10">
    <property type="entry name" value="Zinc/RING finger domain, C3HC4 (zinc finger)"/>
    <property type="match status" value="4"/>
</dbReference>
<feature type="domain" description="PHD-type" evidence="7">
    <location>
        <begin position="286"/>
        <end position="410"/>
    </location>
</feature>
<dbReference type="PROSITE" id="PS50016">
    <property type="entry name" value="ZF_PHD_2"/>
    <property type="match status" value="2"/>
</dbReference>
<dbReference type="GO" id="GO:0006357">
    <property type="term" value="P:regulation of transcription by RNA polymerase II"/>
    <property type="evidence" value="ECO:0007669"/>
    <property type="project" value="TreeGrafter"/>
</dbReference>
<dbReference type="PANTHER" id="PTHR13793:SF107">
    <property type="entry name" value="BROMODOMAIN-CONTAINING PROTEIN HOMOLOG"/>
    <property type="match status" value="1"/>
</dbReference>
<dbReference type="SMART" id="SM00249">
    <property type="entry name" value="PHD"/>
    <property type="match status" value="4"/>
</dbReference>
<evidence type="ECO:0000259" key="6">
    <source>
        <dbReference type="PROSITE" id="PS50016"/>
    </source>
</evidence>
<dbReference type="GO" id="GO:0008270">
    <property type="term" value="F:zinc ion binding"/>
    <property type="evidence" value="ECO:0007669"/>
    <property type="project" value="UniProtKB-KW"/>
</dbReference>
<feature type="domain" description="PHD-type" evidence="6">
    <location>
        <begin position="228"/>
        <end position="279"/>
    </location>
</feature>
<evidence type="ECO:0000259" key="7">
    <source>
        <dbReference type="PROSITE" id="PS51805"/>
    </source>
</evidence>
<dbReference type="SUPFAM" id="SSF57903">
    <property type="entry name" value="FYVE/PHD zinc finger"/>
    <property type="match status" value="2"/>
</dbReference>
<evidence type="ECO:0000313" key="9">
    <source>
        <dbReference type="Proteomes" id="UP000595140"/>
    </source>
</evidence>
<feature type="compositionally biased region" description="Basic residues" evidence="5">
    <location>
        <begin position="54"/>
        <end position="63"/>
    </location>
</feature>
<feature type="region of interest" description="Disordered" evidence="5">
    <location>
        <begin position="434"/>
        <end position="471"/>
    </location>
</feature>
<evidence type="ECO:0000313" key="8">
    <source>
        <dbReference type="EMBL" id="VFQ69526.1"/>
    </source>
</evidence>
<dbReference type="Pfam" id="PF13831">
    <property type="entry name" value="PHD_2"/>
    <property type="match status" value="1"/>
</dbReference>
<feature type="compositionally biased region" description="Polar residues" evidence="5">
    <location>
        <begin position="939"/>
        <end position="951"/>
    </location>
</feature>
<dbReference type="InterPro" id="IPR001965">
    <property type="entry name" value="Znf_PHD"/>
</dbReference>
<dbReference type="InterPro" id="IPR011011">
    <property type="entry name" value="Znf_FYVE_PHD"/>
</dbReference>
<dbReference type="PROSITE" id="PS01359">
    <property type="entry name" value="ZF_PHD_1"/>
    <property type="match status" value="2"/>
</dbReference>
<dbReference type="GO" id="GO:0005634">
    <property type="term" value="C:nucleus"/>
    <property type="evidence" value="ECO:0007669"/>
    <property type="project" value="UniProtKB-ARBA"/>
</dbReference>
<proteinExistence type="predicted"/>
<dbReference type="OrthoDB" id="20839at2759"/>
<feature type="region of interest" description="Disordered" evidence="5">
    <location>
        <begin position="928"/>
        <end position="961"/>
    </location>
</feature>
<dbReference type="EMBL" id="OOIL02000791">
    <property type="protein sequence ID" value="VFQ69526.1"/>
    <property type="molecule type" value="Genomic_DNA"/>
</dbReference>
<dbReference type="InterPro" id="IPR013083">
    <property type="entry name" value="Znf_RING/FYVE/PHD"/>
</dbReference>